<dbReference type="InterPro" id="IPR007138">
    <property type="entry name" value="ABM_dom"/>
</dbReference>
<dbReference type="GO" id="GO:0004497">
    <property type="term" value="F:monooxygenase activity"/>
    <property type="evidence" value="ECO:0007669"/>
    <property type="project" value="UniProtKB-KW"/>
</dbReference>
<dbReference type="InterPro" id="IPR011008">
    <property type="entry name" value="Dimeric_a/b-barrel"/>
</dbReference>
<dbReference type="AlphaFoldDB" id="K2R832"/>
<organism evidence="2 3">
    <name type="scientific">Macrophomina phaseolina (strain MS6)</name>
    <name type="common">Charcoal rot fungus</name>
    <dbReference type="NCBI Taxonomy" id="1126212"/>
    <lineage>
        <taxon>Eukaryota</taxon>
        <taxon>Fungi</taxon>
        <taxon>Dikarya</taxon>
        <taxon>Ascomycota</taxon>
        <taxon>Pezizomycotina</taxon>
        <taxon>Dothideomycetes</taxon>
        <taxon>Dothideomycetes incertae sedis</taxon>
        <taxon>Botryosphaeriales</taxon>
        <taxon>Botryosphaeriaceae</taxon>
        <taxon>Macrophomina</taxon>
    </lineage>
</organism>
<name>K2R832_MACPH</name>
<dbReference type="VEuPathDB" id="FungiDB:MPH_12381"/>
<dbReference type="Gene3D" id="3.30.70.100">
    <property type="match status" value="1"/>
</dbReference>
<accession>K2R832</accession>
<dbReference type="eggNOG" id="ENOG502TDSQ">
    <property type="taxonomic scope" value="Eukaryota"/>
</dbReference>
<gene>
    <name evidence="2" type="ORF">MPH_12381</name>
</gene>
<dbReference type="STRING" id="1126212.K2R832"/>
<keyword evidence="2" id="KW-0560">Oxidoreductase</keyword>
<evidence type="ECO:0000313" key="2">
    <source>
        <dbReference type="EMBL" id="EKG10523.1"/>
    </source>
</evidence>
<keyword evidence="2" id="KW-0503">Monooxygenase</keyword>
<protein>
    <submittedName>
        <fullName evidence="2">Antibiotic biosynthesis monooxygenase</fullName>
    </submittedName>
</protein>
<dbReference type="OrthoDB" id="4268580at2759"/>
<evidence type="ECO:0000313" key="3">
    <source>
        <dbReference type="Proteomes" id="UP000007129"/>
    </source>
</evidence>
<proteinExistence type="predicted"/>
<dbReference type="SUPFAM" id="SSF54909">
    <property type="entry name" value="Dimeric alpha+beta barrel"/>
    <property type="match status" value="1"/>
</dbReference>
<comment type="caution">
    <text evidence="2">The sequence shown here is derived from an EMBL/GenBank/DDBJ whole genome shotgun (WGS) entry which is preliminary data.</text>
</comment>
<dbReference type="PROSITE" id="PS51725">
    <property type="entry name" value="ABM"/>
    <property type="match status" value="1"/>
</dbReference>
<sequence length="115" mass="12679">MVTHINVDPSTPFEDQLKATHMGPVALLNVFHVPDGKLEEAIAVWQRCADILFKEPGCISAQLHRGIGGADIMVNYAVWESVAHLRAGLNGEEFRVVREQFPQGTTMSPSVLQKL</sequence>
<dbReference type="EMBL" id="AHHD01000517">
    <property type="protein sequence ID" value="EKG10523.1"/>
    <property type="molecule type" value="Genomic_DNA"/>
</dbReference>
<dbReference type="Proteomes" id="UP000007129">
    <property type="component" value="Unassembled WGS sequence"/>
</dbReference>
<evidence type="ECO:0000259" key="1">
    <source>
        <dbReference type="PROSITE" id="PS51725"/>
    </source>
</evidence>
<dbReference type="HOGENOM" id="CLU_127577_0_0_1"/>
<reference evidence="2 3" key="1">
    <citation type="journal article" date="2012" name="BMC Genomics">
        <title>Tools to kill: Genome of one of the most destructive plant pathogenic fungi Macrophomina phaseolina.</title>
        <authorList>
            <person name="Islam M.S."/>
            <person name="Haque M.S."/>
            <person name="Islam M.M."/>
            <person name="Emdad E.M."/>
            <person name="Halim A."/>
            <person name="Hossen Q.M.M."/>
            <person name="Hossain M.Z."/>
            <person name="Ahmed B."/>
            <person name="Rahim S."/>
            <person name="Rahman M.S."/>
            <person name="Alam M.M."/>
            <person name="Hou S."/>
            <person name="Wan X."/>
            <person name="Saito J.A."/>
            <person name="Alam M."/>
        </authorList>
    </citation>
    <scope>NUCLEOTIDE SEQUENCE [LARGE SCALE GENOMIC DNA]</scope>
    <source>
        <strain evidence="2 3">MS6</strain>
    </source>
</reference>
<dbReference type="InParanoid" id="K2R832"/>
<dbReference type="Pfam" id="PF03992">
    <property type="entry name" value="ABM"/>
    <property type="match status" value="1"/>
</dbReference>
<feature type="domain" description="ABM" evidence="1">
    <location>
        <begin position="25"/>
        <end position="115"/>
    </location>
</feature>